<accession>A0A9Q9DDI8</accession>
<gene>
    <name evidence="2" type="ORF">NE863_28180</name>
</gene>
<dbReference type="Proteomes" id="UP001055460">
    <property type="component" value="Plasmid pB"/>
</dbReference>
<evidence type="ECO:0000313" key="2">
    <source>
        <dbReference type="EMBL" id="USJ27773.1"/>
    </source>
</evidence>
<geneLocation type="plasmid" evidence="2 3">
    <name>pB</name>
</geneLocation>
<evidence type="ECO:0000256" key="1">
    <source>
        <dbReference type="ARBA" id="ARBA00022729"/>
    </source>
</evidence>
<evidence type="ECO:0000313" key="3">
    <source>
        <dbReference type="Proteomes" id="UP001055460"/>
    </source>
</evidence>
<dbReference type="InterPro" id="IPR019207">
    <property type="entry name" value="DUF2092"/>
</dbReference>
<dbReference type="Pfam" id="PF09865">
    <property type="entry name" value="DUF2092"/>
    <property type="match status" value="1"/>
</dbReference>
<proteinExistence type="predicted"/>
<name>A0A9Q9DDI8_ENSAD</name>
<dbReference type="RefSeq" id="WP_112976928.1">
    <property type="nucleotide sequence ID" value="NZ_CP098809.1"/>
</dbReference>
<protein>
    <submittedName>
        <fullName evidence="2">DUF2092 domain-containing protein</fullName>
    </submittedName>
</protein>
<dbReference type="SUPFAM" id="SSF89392">
    <property type="entry name" value="Prokaryotic lipoproteins and lipoprotein localization factors"/>
    <property type="match status" value="1"/>
</dbReference>
<dbReference type="InterPro" id="IPR029046">
    <property type="entry name" value="LolA/LolB/LppX"/>
</dbReference>
<reference evidence="2" key="1">
    <citation type="submission" date="2022-06" db="EMBL/GenBank/DDBJ databases">
        <title>Physiological and biochemical characterization and genomic elucidation of a strain of the genus Ensifer adhaerens M8 that combines arsenic oxidation and chromium reduction.</title>
        <authorList>
            <person name="Li X."/>
            <person name="Yu c."/>
        </authorList>
    </citation>
    <scope>NUCLEOTIDE SEQUENCE</scope>
    <source>
        <strain evidence="2">M8</strain>
        <plasmid evidence="2">pB</plasmid>
    </source>
</reference>
<keyword evidence="2" id="KW-0614">Plasmid</keyword>
<keyword evidence="1" id="KW-0732">Signal</keyword>
<dbReference type="Gene3D" id="2.50.20.10">
    <property type="entry name" value="Lipoprotein localisation LolA/LolB/LppX"/>
    <property type="match status" value="1"/>
</dbReference>
<dbReference type="PIRSF" id="PIRSF012443">
    <property type="entry name" value="UCP012443"/>
    <property type="match status" value="1"/>
</dbReference>
<dbReference type="EMBL" id="CP098809">
    <property type="protein sequence ID" value="USJ27773.1"/>
    <property type="molecule type" value="Genomic_DNA"/>
</dbReference>
<sequence length="266" mass="28768">MNGGLRLLSAAWRRRFTGMLVVAGSVVAWPVSAQNRIEPEAERILAAMSENLKSTQTLSVAYDADQEVVNLQGQKIQYSASGSIAVDRAQGFRMKRVGPLANAEVIFDGDTISLHDKTRNVYAQLQSPGQSVEDAAEELRATTGLDAPGAEFLSGDPYAVLTDGVTEGIVVGSAFVNGVECDQLAFRTDIVDWQIWISKGSGPLPLKYVITTKWTTGAPQYTLRLSNWKWDGIDAAQFKFTPPAAANKLEHVHADVTGELSLETGQ</sequence>
<organism evidence="2 3">
    <name type="scientific">Ensifer adhaerens</name>
    <name type="common">Sinorhizobium morelense</name>
    <dbReference type="NCBI Taxonomy" id="106592"/>
    <lineage>
        <taxon>Bacteria</taxon>
        <taxon>Pseudomonadati</taxon>
        <taxon>Pseudomonadota</taxon>
        <taxon>Alphaproteobacteria</taxon>
        <taxon>Hyphomicrobiales</taxon>
        <taxon>Rhizobiaceae</taxon>
        <taxon>Sinorhizobium/Ensifer group</taxon>
        <taxon>Ensifer</taxon>
    </lineage>
</organism>
<dbReference type="AlphaFoldDB" id="A0A9Q9DDI8"/>